<proteinExistence type="predicted"/>
<keyword evidence="3" id="KW-0677">Repeat</keyword>
<keyword evidence="4" id="KW-1015">Disulfide bond</keyword>
<evidence type="ECO:0000313" key="9">
    <source>
        <dbReference type="Proteomes" id="UP001652628"/>
    </source>
</evidence>
<dbReference type="InterPro" id="IPR002557">
    <property type="entry name" value="Chitin-bd_dom"/>
</dbReference>
<organism evidence="9 10">
    <name type="scientific">Drosophila suzukii</name>
    <name type="common">Spotted-wing drosophila fruit fly</name>
    <dbReference type="NCBI Taxonomy" id="28584"/>
    <lineage>
        <taxon>Eukaryota</taxon>
        <taxon>Metazoa</taxon>
        <taxon>Ecdysozoa</taxon>
        <taxon>Arthropoda</taxon>
        <taxon>Hexapoda</taxon>
        <taxon>Insecta</taxon>
        <taxon>Pterygota</taxon>
        <taxon>Neoptera</taxon>
        <taxon>Endopterygota</taxon>
        <taxon>Diptera</taxon>
        <taxon>Brachycera</taxon>
        <taxon>Muscomorpha</taxon>
        <taxon>Ephydroidea</taxon>
        <taxon>Drosophilidae</taxon>
        <taxon>Drosophila</taxon>
        <taxon>Sophophora</taxon>
    </lineage>
</organism>
<feature type="domain" description="Chitin-binding type-2" evidence="8">
    <location>
        <begin position="129"/>
        <end position="189"/>
    </location>
</feature>
<dbReference type="PROSITE" id="PS50940">
    <property type="entry name" value="CHIT_BIND_II"/>
    <property type="match status" value="3"/>
</dbReference>
<protein>
    <submittedName>
        <fullName evidence="10">Protein obstructor-E</fullName>
    </submittedName>
</protein>
<dbReference type="SMART" id="SM00494">
    <property type="entry name" value="ChtBD2"/>
    <property type="match status" value="3"/>
</dbReference>
<dbReference type="InterPro" id="IPR036508">
    <property type="entry name" value="Chitin-bd_dom_sf"/>
</dbReference>
<evidence type="ECO:0000256" key="3">
    <source>
        <dbReference type="ARBA" id="ARBA00022737"/>
    </source>
</evidence>
<name>A0AB39ZJ21_DROSZ</name>
<dbReference type="Gene3D" id="2.170.140.10">
    <property type="entry name" value="Chitin binding domain"/>
    <property type="match status" value="3"/>
</dbReference>
<evidence type="ECO:0000256" key="5">
    <source>
        <dbReference type="ARBA" id="ARBA00023180"/>
    </source>
</evidence>
<dbReference type="GO" id="GO:0005576">
    <property type="term" value="C:extracellular region"/>
    <property type="evidence" value="ECO:0007669"/>
    <property type="project" value="InterPro"/>
</dbReference>
<feature type="domain" description="Chitin-binding type-2" evidence="8">
    <location>
        <begin position="194"/>
        <end position="250"/>
    </location>
</feature>
<dbReference type="CTD" id="39681"/>
<dbReference type="Proteomes" id="UP001652628">
    <property type="component" value="Chromosome 3"/>
</dbReference>
<keyword evidence="2 7" id="KW-0732">Signal</keyword>
<keyword evidence="5" id="KW-0325">Glycoprotein</keyword>
<dbReference type="InterPro" id="IPR051940">
    <property type="entry name" value="Chitin_bind-dev_reg"/>
</dbReference>
<feature type="domain" description="Chitin-binding type-2" evidence="8">
    <location>
        <begin position="23"/>
        <end position="80"/>
    </location>
</feature>
<dbReference type="SUPFAM" id="SSF57625">
    <property type="entry name" value="Invertebrate chitin-binding proteins"/>
    <property type="match status" value="3"/>
</dbReference>
<feature type="region of interest" description="Disordered" evidence="6">
    <location>
        <begin position="84"/>
        <end position="113"/>
    </location>
</feature>
<reference evidence="10" key="1">
    <citation type="submission" date="2025-08" db="UniProtKB">
        <authorList>
            <consortium name="RefSeq"/>
        </authorList>
    </citation>
    <scope>IDENTIFICATION</scope>
</reference>
<dbReference type="PANTHER" id="PTHR23301:SF0">
    <property type="entry name" value="CHITIN-BINDING TYPE-2 DOMAIN-CONTAINING PROTEIN-RELATED"/>
    <property type="match status" value="1"/>
</dbReference>
<keyword evidence="1" id="KW-0147">Chitin-binding</keyword>
<dbReference type="RefSeq" id="XP_016936611.4">
    <property type="nucleotide sequence ID" value="XM_017081122.4"/>
</dbReference>
<sequence length="255" mass="28907">MSKYLVYLCLGLLWSCQINADTFEECEGAEDETFVQSWESCQSYVYCQGEDSVKGECGEGEYFDAATGECDVAANVQCFLDEVDEPADPEPEPEAEEEEEIVPATPRPTDPPTVPPTEVDILDIAPVVKPNCPISDDPSQVILMASNESCTNYYLCYHGHAMEMHCPNQLYFNSVSGQCDYPEKVQCALEDPRSHKCLPHMTEFFPHPDNCNYFYYCIKGFLTLQQCPFYYGWDIERRSCVQISVAKCYGNSRRI</sequence>
<evidence type="ECO:0000256" key="6">
    <source>
        <dbReference type="SAM" id="MobiDB-lite"/>
    </source>
</evidence>
<evidence type="ECO:0000259" key="8">
    <source>
        <dbReference type="PROSITE" id="PS50940"/>
    </source>
</evidence>
<gene>
    <name evidence="10" type="primary">obst-H</name>
</gene>
<dbReference type="AlphaFoldDB" id="A0AB39ZJ21"/>
<feature type="compositionally biased region" description="Acidic residues" evidence="6">
    <location>
        <begin position="84"/>
        <end position="101"/>
    </location>
</feature>
<accession>A0AB39ZJ21</accession>
<dbReference type="PANTHER" id="PTHR23301">
    <property type="entry name" value="CHITIN BINDING PERITROPHIN-A"/>
    <property type="match status" value="1"/>
</dbReference>
<dbReference type="GO" id="GO:0008061">
    <property type="term" value="F:chitin binding"/>
    <property type="evidence" value="ECO:0007669"/>
    <property type="project" value="UniProtKB-KW"/>
</dbReference>
<evidence type="ECO:0000256" key="1">
    <source>
        <dbReference type="ARBA" id="ARBA00022669"/>
    </source>
</evidence>
<dbReference type="GeneID" id="108014901"/>
<feature type="chain" id="PRO_5045272864" evidence="7">
    <location>
        <begin position="21"/>
        <end position="255"/>
    </location>
</feature>
<evidence type="ECO:0000256" key="4">
    <source>
        <dbReference type="ARBA" id="ARBA00023157"/>
    </source>
</evidence>
<dbReference type="Pfam" id="PF01607">
    <property type="entry name" value="CBM_14"/>
    <property type="match status" value="3"/>
</dbReference>
<keyword evidence="9" id="KW-1185">Reference proteome</keyword>
<evidence type="ECO:0000256" key="2">
    <source>
        <dbReference type="ARBA" id="ARBA00022729"/>
    </source>
</evidence>
<evidence type="ECO:0000256" key="7">
    <source>
        <dbReference type="SAM" id="SignalP"/>
    </source>
</evidence>
<evidence type="ECO:0000313" key="10">
    <source>
        <dbReference type="RefSeq" id="XP_016936611.4"/>
    </source>
</evidence>
<feature type="signal peptide" evidence="7">
    <location>
        <begin position="1"/>
        <end position="20"/>
    </location>
</feature>